<reference evidence="3" key="1">
    <citation type="submission" date="2024-02" db="UniProtKB">
        <authorList>
            <consortium name="WormBaseParasite"/>
        </authorList>
    </citation>
    <scope>IDENTIFICATION</scope>
</reference>
<dbReference type="Gene3D" id="3.90.1200.10">
    <property type="match status" value="1"/>
</dbReference>
<dbReference type="SMART" id="SM00587">
    <property type="entry name" value="CHK"/>
    <property type="match status" value="1"/>
</dbReference>
<dbReference type="InterPro" id="IPR015897">
    <property type="entry name" value="CHK_kinase-like"/>
</dbReference>
<evidence type="ECO:0000259" key="1">
    <source>
        <dbReference type="SMART" id="SM00587"/>
    </source>
</evidence>
<evidence type="ECO:0000313" key="3">
    <source>
        <dbReference type="WBParaSite" id="MBELARI_LOCUS12656"/>
    </source>
</evidence>
<dbReference type="InterPro" id="IPR011009">
    <property type="entry name" value="Kinase-like_dom_sf"/>
</dbReference>
<dbReference type="SUPFAM" id="SSF56112">
    <property type="entry name" value="Protein kinase-like (PK-like)"/>
    <property type="match status" value="1"/>
</dbReference>
<accession>A0AAF3EFA3</accession>
<dbReference type="InterPro" id="IPR012877">
    <property type="entry name" value="Dhs-27"/>
</dbReference>
<dbReference type="Proteomes" id="UP000887575">
    <property type="component" value="Unassembled WGS sequence"/>
</dbReference>
<protein>
    <recommendedName>
        <fullName evidence="1">CHK kinase-like domain-containing protein</fullName>
    </recommendedName>
</protein>
<sequence>MTEKKITLLDEGMGVLKTHIPKELIEAIMQKELNTQAKFGDDWTAKSIADGVGFVSVVGLLEPKWTEDAEVLPEKFIVKMPTCINAKKMSEGIDKEGTTQEEIDEMWSKWQSSIRTMHNAEVEFYEYLTEKATNYDELRLPKYLDDFKITHLYDVLPVERAEQALQAWARIQAFTYNDEFLGKELFKKNSHRQLYEKMMDLKKLQKMTTMVGKLYPELTDLCEKVNEISEEIYDLDAYEGESKKTGMKPMLAHGDLWSTNVLWRKSDNSLRSLIDFQIIHHGSPGEDIARFLITSMSGADRRKYENYLLEKYHGYFEEALDGKEMPFTLEQLKANYRGIFPMNGLINSAMFGPVCQYAVLQIQDETAKEKIKSVCVEKCRAMFEDLLRIHGERESD</sequence>
<dbReference type="PANTHER" id="PTHR23020">
    <property type="entry name" value="UNCHARACTERIZED NUCLEAR HORMONE RECEPTOR-RELATED"/>
    <property type="match status" value="1"/>
</dbReference>
<dbReference type="Pfam" id="PF07914">
    <property type="entry name" value="DUF1679"/>
    <property type="match status" value="1"/>
</dbReference>
<dbReference type="AlphaFoldDB" id="A0AAF3EFA3"/>
<evidence type="ECO:0000313" key="2">
    <source>
        <dbReference type="Proteomes" id="UP000887575"/>
    </source>
</evidence>
<name>A0AAF3EFA3_9BILA</name>
<proteinExistence type="predicted"/>
<feature type="domain" description="CHK kinase-like" evidence="1">
    <location>
        <begin position="143"/>
        <end position="322"/>
    </location>
</feature>
<keyword evidence="2" id="KW-1185">Reference proteome</keyword>
<dbReference type="InterPro" id="IPR052961">
    <property type="entry name" value="Oxido-Kinase-like_Enzymes"/>
</dbReference>
<dbReference type="WBParaSite" id="MBELARI_LOCUS12656">
    <property type="protein sequence ID" value="MBELARI_LOCUS12656"/>
    <property type="gene ID" value="MBELARI_LOCUS12656"/>
</dbReference>
<organism evidence="2 3">
    <name type="scientific">Mesorhabditis belari</name>
    <dbReference type="NCBI Taxonomy" id="2138241"/>
    <lineage>
        <taxon>Eukaryota</taxon>
        <taxon>Metazoa</taxon>
        <taxon>Ecdysozoa</taxon>
        <taxon>Nematoda</taxon>
        <taxon>Chromadorea</taxon>
        <taxon>Rhabditida</taxon>
        <taxon>Rhabditina</taxon>
        <taxon>Rhabditomorpha</taxon>
        <taxon>Rhabditoidea</taxon>
        <taxon>Rhabditidae</taxon>
        <taxon>Mesorhabditinae</taxon>
        <taxon>Mesorhabditis</taxon>
    </lineage>
</organism>
<dbReference type="PANTHER" id="PTHR23020:SF15">
    <property type="entry name" value="CHK KINASE-LIKE DOMAIN-CONTAINING PROTEIN"/>
    <property type="match status" value="1"/>
</dbReference>